<dbReference type="AlphaFoldDB" id="A0A1S4EQW9"/>
<feature type="transmembrane region" description="Helical" evidence="1">
    <location>
        <begin position="62"/>
        <end position="79"/>
    </location>
</feature>
<feature type="transmembrane region" description="Helical" evidence="1">
    <location>
        <begin position="7"/>
        <end position="31"/>
    </location>
</feature>
<evidence type="ECO:0000313" key="2">
    <source>
        <dbReference type="Proteomes" id="UP000079169"/>
    </source>
</evidence>
<keyword evidence="1" id="KW-1133">Transmembrane helix</keyword>
<evidence type="ECO:0000313" key="3">
    <source>
        <dbReference type="RefSeq" id="XP_017304573.1"/>
    </source>
</evidence>
<dbReference type="GeneID" id="108254107"/>
<reference evidence="3" key="1">
    <citation type="submission" date="2025-08" db="UniProtKB">
        <authorList>
            <consortium name="RefSeq"/>
        </authorList>
    </citation>
    <scope>IDENTIFICATION</scope>
</reference>
<evidence type="ECO:0000256" key="1">
    <source>
        <dbReference type="SAM" id="Phobius"/>
    </source>
</evidence>
<keyword evidence="1" id="KW-0472">Membrane</keyword>
<feature type="non-terminal residue" evidence="3">
    <location>
        <position position="105"/>
    </location>
</feature>
<accession>A0A1S4EQW9</accession>
<dbReference type="Proteomes" id="UP000079169">
    <property type="component" value="Unplaced"/>
</dbReference>
<dbReference type="KEGG" id="dci:108254107"/>
<dbReference type="RefSeq" id="XP_017304573.1">
    <property type="nucleotide sequence ID" value="XM_017449084.2"/>
</dbReference>
<protein>
    <submittedName>
        <fullName evidence="3">Uncharacterized protein LOC108254107</fullName>
    </submittedName>
</protein>
<dbReference type="PaxDb" id="121845-A0A1S4EQW9"/>
<keyword evidence="1" id="KW-0812">Transmembrane</keyword>
<name>A0A1S4EQW9_DIACI</name>
<organism evidence="2 3">
    <name type="scientific">Diaphorina citri</name>
    <name type="common">Asian citrus psyllid</name>
    <dbReference type="NCBI Taxonomy" id="121845"/>
    <lineage>
        <taxon>Eukaryota</taxon>
        <taxon>Metazoa</taxon>
        <taxon>Ecdysozoa</taxon>
        <taxon>Arthropoda</taxon>
        <taxon>Hexapoda</taxon>
        <taxon>Insecta</taxon>
        <taxon>Pterygota</taxon>
        <taxon>Neoptera</taxon>
        <taxon>Paraneoptera</taxon>
        <taxon>Hemiptera</taxon>
        <taxon>Sternorrhyncha</taxon>
        <taxon>Psylloidea</taxon>
        <taxon>Psyllidae</taxon>
        <taxon>Diaphorininae</taxon>
        <taxon>Diaphorina</taxon>
    </lineage>
</organism>
<sequence>MGIVTKFFCTILCVAAQYWYISIPGALLVLLKMYNQMSMGIYKKDTMMNGKTVIITGANSAQYWYISIPGALLVLLKMYNQMSMGIYKKDTMMNGKTVIITGANS</sequence>
<keyword evidence="2" id="KW-1185">Reference proteome</keyword>
<proteinExistence type="predicted"/>
<gene>
    <name evidence="3" type="primary">LOC108254107</name>
</gene>